<reference evidence="2" key="1">
    <citation type="submission" date="2017-12" db="EMBL/GenBank/DDBJ databases">
        <title>Genome Sequencing Reveals a Rich Biosynthetic Potential.</title>
        <authorList>
            <person name="Bertrand R.L."/>
            <person name="Abdel-Hameed M.E."/>
            <person name="Sorensen J.L."/>
        </authorList>
    </citation>
    <scope>NUCLEOTIDE SEQUENCE</scope>
</reference>
<protein>
    <submittedName>
        <fullName evidence="2">Uncharacterized protein</fullName>
    </submittedName>
</protein>
<feature type="region of interest" description="Disordered" evidence="1">
    <location>
        <begin position="46"/>
        <end position="164"/>
    </location>
</feature>
<evidence type="ECO:0000256" key="1">
    <source>
        <dbReference type="SAM" id="MobiDB-lite"/>
    </source>
</evidence>
<proteinExistence type="predicted"/>
<dbReference type="AlphaFoldDB" id="A0A2K9YEU3"/>
<accession>A0A2K9YEU3</accession>
<feature type="compositionally biased region" description="Low complexity" evidence="1">
    <location>
        <begin position="148"/>
        <end position="161"/>
    </location>
</feature>
<sequence length="265" mass="30458">MSLHLLLRYEPFCMLSAQSDLLTRIESWTQEVERHTRQCKKAFALAETGRMGRGTNPRSLAPREALDEITSNSRPRKRRAPSTMPDSKDAAANTGKKKIKLPDVIEAPTGRGRGRPRKEQPAPSNDESMPLRQRPSSSHPILPPPTKPSSAPRSRSASPRKTSIDMSYLLECNPKVRRRTYKQIYQDGDGEMIPDSVRLLYQRLTKVAKNVFPHTRYWTIFLRKIWNAPICHPYTKHLQHETSYNDVGSITQRETFLLCQNRVKR</sequence>
<evidence type="ECO:0000313" key="2">
    <source>
        <dbReference type="EMBL" id="AUW31374.1"/>
    </source>
</evidence>
<dbReference type="EMBL" id="MG777508">
    <property type="protein sequence ID" value="AUW31374.1"/>
    <property type="molecule type" value="Genomic_DNA"/>
</dbReference>
<organism evidence="2">
    <name type="scientific">Cladonia uncialis subsp. uncialis</name>
    <dbReference type="NCBI Taxonomy" id="180999"/>
    <lineage>
        <taxon>Eukaryota</taxon>
        <taxon>Fungi</taxon>
        <taxon>Dikarya</taxon>
        <taxon>Ascomycota</taxon>
        <taxon>Pezizomycotina</taxon>
        <taxon>Lecanoromycetes</taxon>
        <taxon>OSLEUM clade</taxon>
        <taxon>Lecanoromycetidae</taxon>
        <taxon>Lecanorales</taxon>
        <taxon>Lecanorineae</taxon>
        <taxon>Cladoniaceae</taxon>
        <taxon>Cladonia</taxon>
    </lineage>
</organism>
<name>A0A2K9YEU3_CLAUC</name>